<organism evidence="2 3">
    <name type="scientific">Aurantibacter aestuarii</name>
    <dbReference type="NCBI Taxonomy" id="1266046"/>
    <lineage>
        <taxon>Bacteria</taxon>
        <taxon>Pseudomonadati</taxon>
        <taxon>Bacteroidota</taxon>
        <taxon>Flavobacteriia</taxon>
        <taxon>Flavobacteriales</taxon>
        <taxon>Flavobacteriaceae</taxon>
        <taxon>Aurantibacter</taxon>
    </lineage>
</organism>
<dbReference type="SUPFAM" id="SSF53756">
    <property type="entry name" value="UDP-Glycosyltransferase/glycogen phosphorylase"/>
    <property type="match status" value="1"/>
</dbReference>
<reference evidence="2 3" key="1">
    <citation type="submission" date="2018-03" db="EMBL/GenBank/DDBJ databases">
        <title>Mesoflavibacter sp. HG37 and Mesoflavibacter sp. HG96 sp.nov., two marine bacteria isolated from seawater of Western Pacific Ocean.</title>
        <authorList>
            <person name="Cheng H."/>
            <person name="Wu Y.-H."/>
            <person name="Guo L.-L."/>
            <person name="Xu X.-W."/>
        </authorList>
    </citation>
    <scope>NUCLEOTIDE SEQUENCE [LARGE SCALE GENOMIC DNA]</scope>
    <source>
        <strain evidence="2 3">KCTC 32269</strain>
    </source>
</reference>
<feature type="domain" description="Glycosyl transferase family 28 C-terminal" evidence="1">
    <location>
        <begin position="220"/>
        <end position="327"/>
    </location>
</feature>
<protein>
    <submittedName>
        <fullName evidence="2">Glycosyltransferase</fullName>
    </submittedName>
</protein>
<keyword evidence="2" id="KW-0808">Transferase</keyword>
<dbReference type="Proteomes" id="UP000238426">
    <property type="component" value="Unassembled WGS sequence"/>
</dbReference>
<dbReference type="EMBL" id="PXOQ01000007">
    <property type="protein sequence ID" value="PSG89984.1"/>
    <property type="molecule type" value="Genomic_DNA"/>
</dbReference>
<comment type="caution">
    <text evidence="2">The sequence shown here is derived from an EMBL/GenBank/DDBJ whole genome shotgun (WGS) entry which is preliminary data.</text>
</comment>
<dbReference type="GO" id="GO:0016758">
    <property type="term" value="F:hexosyltransferase activity"/>
    <property type="evidence" value="ECO:0007669"/>
    <property type="project" value="InterPro"/>
</dbReference>
<dbReference type="Pfam" id="PF04101">
    <property type="entry name" value="Glyco_tran_28_C"/>
    <property type="match status" value="1"/>
</dbReference>
<evidence type="ECO:0000313" key="2">
    <source>
        <dbReference type="EMBL" id="PSG89984.1"/>
    </source>
</evidence>
<proteinExistence type="predicted"/>
<keyword evidence="3" id="KW-1185">Reference proteome</keyword>
<name>A0A2T1NC39_9FLAO</name>
<dbReference type="PANTHER" id="PTHR21015">
    <property type="entry name" value="UDP-N-ACETYLGLUCOSAMINE--N-ACETYLMURAMYL-(PENTAPEPTIDE) PYROPHOSPHORYL-UNDECAPRENOL N-ACETYLGLUCOSAMINE TRANSFERASE 1"/>
    <property type="match status" value="1"/>
</dbReference>
<dbReference type="Gene3D" id="3.40.50.2000">
    <property type="entry name" value="Glycogen Phosphorylase B"/>
    <property type="match status" value="1"/>
</dbReference>
<dbReference type="OrthoDB" id="9803241at2"/>
<gene>
    <name evidence="2" type="ORF">C7H52_01565</name>
</gene>
<evidence type="ECO:0000259" key="1">
    <source>
        <dbReference type="Pfam" id="PF04101"/>
    </source>
</evidence>
<dbReference type="AlphaFoldDB" id="A0A2T1NC39"/>
<dbReference type="InterPro" id="IPR007235">
    <property type="entry name" value="Glyco_trans_28_C"/>
</dbReference>
<dbReference type="PANTHER" id="PTHR21015:SF22">
    <property type="entry name" value="GLYCOSYLTRANSFERASE"/>
    <property type="match status" value="1"/>
</dbReference>
<dbReference type="RefSeq" id="WP_106462127.1">
    <property type="nucleotide sequence ID" value="NZ_PXOQ01000007.1"/>
</dbReference>
<sequence length="352" mass="40333">MKKRILVAPLNWGIGHACRCIPIIKALIENNFDVVLASDHEALMLLQKEFPFLDSVALPGYNVSYSTQKKSFKSHLIKQLPKIYRAIQAEHKATQQIITEFKIDGILSDNRLGVYSKHIPSIFITHQLNVLSGNTTFLSSKLHELFIKKFNECWVPDFETTPNLSGKLSHHSTKKQPIPIKFIGALSRFFIETREIKTDILVVLSGPEPQRSLLADKLIEELKKSPKKIVLVKGIIEQEQTKIIDANLTIYNFLNSEDLQKFLNESELIICRSGYTSIMDLAKLKKKVFFIPTPGQFEQEYLAEHLQNSGIAPYCPQKNFSLVKLNELKNFSGFTDLDFTEKLDSNLFYRFR</sequence>
<evidence type="ECO:0000313" key="3">
    <source>
        <dbReference type="Proteomes" id="UP000238426"/>
    </source>
</evidence>
<accession>A0A2T1NC39</accession>